<reference evidence="2 3" key="1">
    <citation type="submission" date="2019-10" db="EMBL/GenBank/DDBJ databases">
        <title>A soil myxobacterium in the family Polyangiaceae.</title>
        <authorList>
            <person name="Li Y."/>
            <person name="Wang J."/>
        </authorList>
    </citation>
    <scope>NUCLEOTIDE SEQUENCE [LARGE SCALE GENOMIC DNA]</scope>
    <source>
        <strain evidence="2 3">DSM 14734</strain>
    </source>
</reference>
<evidence type="ECO:0000313" key="3">
    <source>
        <dbReference type="Proteomes" id="UP000440224"/>
    </source>
</evidence>
<evidence type="ECO:0000313" key="2">
    <source>
        <dbReference type="EMBL" id="MRG91113.1"/>
    </source>
</evidence>
<dbReference type="EMBL" id="WJIE01000001">
    <property type="protein sequence ID" value="MRG91113.1"/>
    <property type="molecule type" value="Genomic_DNA"/>
</dbReference>
<organism evidence="2 3">
    <name type="scientific">Polyangium spumosum</name>
    <dbReference type="NCBI Taxonomy" id="889282"/>
    <lineage>
        <taxon>Bacteria</taxon>
        <taxon>Pseudomonadati</taxon>
        <taxon>Myxococcota</taxon>
        <taxon>Polyangia</taxon>
        <taxon>Polyangiales</taxon>
        <taxon>Polyangiaceae</taxon>
        <taxon>Polyangium</taxon>
    </lineage>
</organism>
<accession>A0A6N7PGE3</accession>
<dbReference type="InterPro" id="IPR009875">
    <property type="entry name" value="PilZ_domain"/>
</dbReference>
<keyword evidence="3" id="KW-1185">Reference proteome</keyword>
<gene>
    <name evidence="2" type="ORF">GF068_04135</name>
</gene>
<dbReference type="SUPFAM" id="SSF141371">
    <property type="entry name" value="PilZ domain-like"/>
    <property type="match status" value="1"/>
</dbReference>
<proteinExistence type="predicted"/>
<evidence type="ECO:0000259" key="1">
    <source>
        <dbReference type="Pfam" id="PF07238"/>
    </source>
</evidence>
<dbReference type="Pfam" id="PF07238">
    <property type="entry name" value="PilZ"/>
    <property type="match status" value="1"/>
</dbReference>
<dbReference type="Gene3D" id="2.40.10.220">
    <property type="entry name" value="predicted glycosyltransferase like domains"/>
    <property type="match status" value="1"/>
</dbReference>
<feature type="domain" description="PilZ" evidence="1">
    <location>
        <begin position="8"/>
        <end position="110"/>
    </location>
</feature>
<dbReference type="GO" id="GO:0035438">
    <property type="term" value="F:cyclic-di-GMP binding"/>
    <property type="evidence" value="ECO:0007669"/>
    <property type="project" value="InterPro"/>
</dbReference>
<comment type="caution">
    <text evidence="2">The sequence shown here is derived from an EMBL/GenBank/DDBJ whole genome shotgun (WGS) entry which is preliminary data.</text>
</comment>
<protein>
    <submittedName>
        <fullName evidence="2">PilZ domain-containing protein</fullName>
    </submittedName>
</protein>
<dbReference type="Proteomes" id="UP000440224">
    <property type="component" value="Unassembled WGS sequence"/>
</dbReference>
<name>A0A6N7PGE3_9BACT</name>
<dbReference type="OrthoDB" id="5515584at2"/>
<dbReference type="RefSeq" id="WP_153817945.1">
    <property type="nucleotide sequence ID" value="NZ_WJIE01000001.1"/>
</dbReference>
<dbReference type="AlphaFoldDB" id="A0A6N7PGE3"/>
<sequence>MSARDHFRAHGRKRMELEATLLDQEGRARGVTIRDLGLGGAGLEILDRDISGSAGDELTPDTSVTLEVTTPSLWDPLRLNGTVAWIRRGTPGGRRTRAGIRFEHHDAGTLLSLFQILS</sequence>